<keyword evidence="2" id="KW-1185">Reference proteome</keyword>
<comment type="caution">
    <text evidence="1">The sequence shown here is derived from an EMBL/GenBank/DDBJ whole genome shotgun (WGS) entry which is preliminary data.</text>
</comment>
<proteinExistence type="predicted"/>
<evidence type="ECO:0000313" key="1">
    <source>
        <dbReference type="EMBL" id="MFD1238071.1"/>
    </source>
</evidence>
<dbReference type="Proteomes" id="UP001597182">
    <property type="component" value="Unassembled WGS sequence"/>
</dbReference>
<evidence type="ECO:0000313" key="2">
    <source>
        <dbReference type="Proteomes" id="UP001597182"/>
    </source>
</evidence>
<organism evidence="1 2">
    <name type="scientific">Pseudonocardia benzenivorans</name>
    <dbReference type="NCBI Taxonomy" id="228005"/>
    <lineage>
        <taxon>Bacteria</taxon>
        <taxon>Bacillati</taxon>
        <taxon>Actinomycetota</taxon>
        <taxon>Actinomycetes</taxon>
        <taxon>Pseudonocardiales</taxon>
        <taxon>Pseudonocardiaceae</taxon>
        <taxon>Pseudonocardia</taxon>
    </lineage>
</organism>
<dbReference type="Pfam" id="PF13830">
    <property type="entry name" value="DUF4192"/>
    <property type="match status" value="1"/>
</dbReference>
<dbReference type="EMBL" id="JBHTMB010000331">
    <property type="protein sequence ID" value="MFD1238071.1"/>
    <property type="molecule type" value="Genomic_DNA"/>
</dbReference>
<dbReference type="InterPro" id="IPR025447">
    <property type="entry name" value="DUF4192"/>
</dbReference>
<gene>
    <name evidence="1" type="ORF">ACFQ34_32740</name>
</gene>
<sequence length="132" mass="13680">MQGAILEFGARVLGGGLDQLDEDVIVGVGAALLTAAHRDALVGWTAENTEPGVMRAGWLWMVQQLTGEARAYAATLFALGALLEGDGAAANVALELAEQVHPGLSLTRLATDVAGCGIEPAVLRRMLCDVAR</sequence>
<reference evidence="2" key="1">
    <citation type="journal article" date="2019" name="Int. J. Syst. Evol. Microbiol.">
        <title>The Global Catalogue of Microorganisms (GCM) 10K type strain sequencing project: providing services to taxonomists for standard genome sequencing and annotation.</title>
        <authorList>
            <consortium name="The Broad Institute Genomics Platform"/>
            <consortium name="The Broad Institute Genome Sequencing Center for Infectious Disease"/>
            <person name="Wu L."/>
            <person name="Ma J."/>
        </authorList>
    </citation>
    <scope>NUCLEOTIDE SEQUENCE [LARGE SCALE GENOMIC DNA]</scope>
    <source>
        <strain evidence="2">CCUG 49018</strain>
    </source>
</reference>
<dbReference type="RefSeq" id="WP_379653409.1">
    <property type="nucleotide sequence ID" value="NZ_JBHTMB010000331.1"/>
</dbReference>
<accession>A0ABW3VTQ6</accession>
<name>A0ABW3VTQ6_9PSEU</name>
<protein>
    <submittedName>
        <fullName evidence="1">DUF4192 family protein</fullName>
    </submittedName>
</protein>